<dbReference type="PANTHER" id="PTHR30273:SF2">
    <property type="entry name" value="PROTEIN FECR"/>
    <property type="match status" value="1"/>
</dbReference>
<protein>
    <submittedName>
        <fullName evidence="3">Putative Transmembrane sensor</fullName>
    </submittedName>
</protein>
<dbReference type="EMBL" id="UNOZ01000017">
    <property type="protein sequence ID" value="SYX90153.1"/>
    <property type="molecule type" value="Genomic_DNA"/>
</dbReference>
<dbReference type="AlphaFoldDB" id="A0A383RTM7"/>
<keyword evidence="4" id="KW-1185">Reference proteome</keyword>
<feature type="domain" description="FecR protein" evidence="1">
    <location>
        <begin position="124"/>
        <end position="210"/>
    </location>
</feature>
<sequence>MNHDRLTPTEEDAITDAAAHWCMRLHADDCTAAEREAFDQWLAADPRHLDEYRAMRDIWQTADLLPRNADVIAFTPQPQHQPVRRNWQPLASAAAIALLVLPLAGWIGWEQAWLPNHYQHFEASDQVRQVQLSDGSVVELNLHTDLRFLNYKDQRQVTLSKGEAFFKVTHDSSHPFIVRAGLGQTRVTGTQFNVWKYNDQVKVTLVEGSVLVSSHGSDGGYRLGPGMQAAYHSGDFEPTLRQSDDTDNSLAWRDGRLVLDNLSLSQALPVINRYLDKPLLLADESTGAIRVSGVYNTREVRRMIDNLPKVLPIYLTRSKDGSTVLNRITPLTHKG</sequence>
<dbReference type="Proteomes" id="UP000263595">
    <property type="component" value="Unassembled WGS sequence"/>
</dbReference>
<dbReference type="RefSeq" id="WP_119141124.1">
    <property type="nucleotide sequence ID" value="NZ_CBCSFL010000091.1"/>
</dbReference>
<dbReference type="OrthoDB" id="9771237at2"/>
<keyword evidence="3" id="KW-0472">Membrane</keyword>
<dbReference type="Gene3D" id="2.60.120.1440">
    <property type="match status" value="1"/>
</dbReference>
<dbReference type="GO" id="GO:0016989">
    <property type="term" value="F:sigma factor antagonist activity"/>
    <property type="evidence" value="ECO:0007669"/>
    <property type="project" value="TreeGrafter"/>
</dbReference>
<dbReference type="PIRSF" id="PIRSF018266">
    <property type="entry name" value="FecR"/>
    <property type="match status" value="1"/>
</dbReference>
<dbReference type="InterPro" id="IPR032623">
    <property type="entry name" value="FecR_N"/>
</dbReference>
<dbReference type="Pfam" id="PF16220">
    <property type="entry name" value="DUF4880"/>
    <property type="match status" value="1"/>
</dbReference>
<organism evidence="3 4">
    <name type="scientific">Pseudomonas reidholzensis</name>
    <dbReference type="NCBI Taxonomy" id="1785162"/>
    <lineage>
        <taxon>Bacteria</taxon>
        <taxon>Pseudomonadati</taxon>
        <taxon>Pseudomonadota</taxon>
        <taxon>Gammaproteobacteria</taxon>
        <taxon>Pseudomonadales</taxon>
        <taxon>Pseudomonadaceae</taxon>
        <taxon>Pseudomonas</taxon>
    </lineage>
</organism>
<dbReference type="Pfam" id="PF04773">
    <property type="entry name" value="FecR"/>
    <property type="match status" value="1"/>
</dbReference>
<dbReference type="InterPro" id="IPR006860">
    <property type="entry name" value="FecR"/>
</dbReference>
<name>A0A383RTM7_9PSED</name>
<accession>A0A383RTM7</accession>
<evidence type="ECO:0000259" key="2">
    <source>
        <dbReference type="Pfam" id="PF16220"/>
    </source>
</evidence>
<dbReference type="InterPro" id="IPR012373">
    <property type="entry name" value="Ferrdict_sens_TM"/>
</dbReference>
<gene>
    <name evidence="3" type="ORF">CCOS865_02419</name>
</gene>
<evidence type="ECO:0000313" key="4">
    <source>
        <dbReference type="Proteomes" id="UP000263595"/>
    </source>
</evidence>
<reference evidence="4" key="1">
    <citation type="submission" date="2018-08" db="EMBL/GenBank/DDBJ databases">
        <authorList>
            <person name="Blom J."/>
        </authorList>
    </citation>
    <scope>NUCLEOTIDE SEQUENCE [LARGE SCALE GENOMIC DNA]</scope>
    <source>
        <strain evidence="4">CCOS 865</strain>
    </source>
</reference>
<feature type="domain" description="FecR N-terminal" evidence="2">
    <location>
        <begin position="16"/>
        <end position="56"/>
    </location>
</feature>
<keyword evidence="3" id="KW-0812">Transmembrane</keyword>
<proteinExistence type="predicted"/>
<evidence type="ECO:0000259" key="1">
    <source>
        <dbReference type="Pfam" id="PF04773"/>
    </source>
</evidence>
<dbReference type="PANTHER" id="PTHR30273">
    <property type="entry name" value="PERIPLASMIC SIGNAL SENSOR AND SIGMA FACTOR ACTIVATOR FECR-RELATED"/>
    <property type="match status" value="1"/>
</dbReference>
<evidence type="ECO:0000313" key="3">
    <source>
        <dbReference type="EMBL" id="SYX90153.1"/>
    </source>
</evidence>